<sequence length="604" mass="64980">MLTPQTRVMLTDALRPPAGYRVDVAVGTSYSLDLTAMLLAPLSFALYDHQGDDVFSTDPVRLLEAVRRHADHTTVFCQAGGIHVPAAYRPILTFVEDSVLEVMPPAGRTLFHPKVWALRFVEPGGGHRHRVVVLSRNLTFDRSWDTALVLDEADDGTIDARPAAEFVSALPGLAIRGVDARRAREIENLAATLSQVRLAPPAPFTHGELLPIGLDDDAVWPFPSDARRLLAISPFLTAKAVGELASISNNRILVSRPETFELLGAATLDGWETTVLQRLAEVQVGDDGDTPAAALVEGAASDGLHAKTFVLDLPRSESMTVTGSANLTAAPWGRSVEFDAVLVGPTSQCGVSATLDGSPEAPGLRQLLSEHAVTSQDGVEDAAIRTSYEIEDFHRALAVAGPTLHVEHLDEDRVTATLKLTLPDAVPGETTVWLASLRGDGQSRPLAGRTEWAVAPTNVTPFIAVETIGGDGDARVKRACVLKAELTGAIDSRRQDAVASVLRSKADVLRYLVFLLGDPSYDALFAQIAGADADGFGREGQRSVEDIALFEPLVRATGRDVDALARVASLVDELREMEHADELVPDGFDELWDVVWQVHQEGRE</sequence>
<evidence type="ECO:0000313" key="2">
    <source>
        <dbReference type="Proteomes" id="UP000231693"/>
    </source>
</evidence>
<dbReference type="AlphaFoldDB" id="A0A2M9CPP2"/>
<evidence type="ECO:0000313" key="1">
    <source>
        <dbReference type="EMBL" id="PJJ73854.1"/>
    </source>
</evidence>
<accession>A0A2M9CPP2</accession>
<reference evidence="1 2" key="1">
    <citation type="submission" date="2017-11" db="EMBL/GenBank/DDBJ databases">
        <title>Genomic Encyclopedia of Archaeal and Bacterial Type Strains, Phase II (KMG-II): From Individual Species to Whole Genera.</title>
        <authorList>
            <person name="Goeker M."/>
        </authorList>
    </citation>
    <scope>NUCLEOTIDE SEQUENCE [LARGE SCALE GENOMIC DNA]</scope>
    <source>
        <strain evidence="1 2">DSM 25478</strain>
    </source>
</reference>
<dbReference type="CDD" id="cd09176">
    <property type="entry name" value="PLDc_unchar6"/>
    <property type="match status" value="1"/>
</dbReference>
<evidence type="ECO:0008006" key="3">
    <source>
        <dbReference type="Google" id="ProtNLM"/>
    </source>
</evidence>
<proteinExistence type="predicted"/>
<gene>
    <name evidence="1" type="ORF">CLV28_1336</name>
</gene>
<organism evidence="1 2">
    <name type="scientific">Sediminihabitans luteus</name>
    <dbReference type="NCBI Taxonomy" id="1138585"/>
    <lineage>
        <taxon>Bacteria</taxon>
        <taxon>Bacillati</taxon>
        <taxon>Actinomycetota</taxon>
        <taxon>Actinomycetes</taxon>
        <taxon>Micrococcales</taxon>
        <taxon>Cellulomonadaceae</taxon>
        <taxon>Sediminihabitans</taxon>
    </lineage>
</organism>
<dbReference type="OrthoDB" id="369674at2"/>
<protein>
    <recommendedName>
        <fullName evidence="3">PLD phosphodiesterase domain-containing protein</fullName>
    </recommendedName>
</protein>
<name>A0A2M9CPP2_9CELL</name>
<dbReference type="EMBL" id="PGFE01000002">
    <property type="protein sequence ID" value="PJJ73854.1"/>
    <property type="molecule type" value="Genomic_DNA"/>
</dbReference>
<dbReference type="Proteomes" id="UP000231693">
    <property type="component" value="Unassembled WGS sequence"/>
</dbReference>
<keyword evidence="2" id="KW-1185">Reference proteome</keyword>
<comment type="caution">
    <text evidence="1">The sequence shown here is derived from an EMBL/GenBank/DDBJ whole genome shotgun (WGS) entry which is preliminary data.</text>
</comment>
<dbReference type="InterPro" id="IPR059166">
    <property type="entry name" value="PLD-like_cat"/>
</dbReference>